<dbReference type="Proteomes" id="UP000887579">
    <property type="component" value="Unplaced"/>
</dbReference>
<evidence type="ECO:0000313" key="1">
    <source>
        <dbReference type="Proteomes" id="UP000887579"/>
    </source>
</evidence>
<accession>A0AC34FG64</accession>
<proteinExistence type="predicted"/>
<sequence>MKAVLCLLVVVGVVFADPDGDFASCCKDKSISETCQPFCNYNSKSDDVVQAFTDGKCSVEGDGPSYYQCLENLKDNTECCKAAGVGADADLAFCLDVCDGTKPLTPDQKYFKCKPYAEGIVSCGQKAH</sequence>
<reference evidence="2" key="1">
    <citation type="submission" date="2022-11" db="UniProtKB">
        <authorList>
            <consortium name="WormBaseParasite"/>
        </authorList>
    </citation>
    <scope>IDENTIFICATION</scope>
</reference>
<protein>
    <submittedName>
        <fullName evidence="2">Uncharacterized protein</fullName>
    </submittedName>
</protein>
<organism evidence="1 2">
    <name type="scientific">Panagrolaimus sp. ES5</name>
    <dbReference type="NCBI Taxonomy" id="591445"/>
    <lineage>
        <taxon>Eukaryota</taxon>
        <taxon>Metazoa</taxon>
        <taxon>Ecdysozoa</taxon>
        <taxon>Nematoda</taxon>
        <taxon>Chromadorea</taxon>
        <taxon>Rhabditida</taxon>
        <taxon>Tylenchina</taxon>
        <taxon>Panagrolaimomorpha</taxon>
        <taxon>Panagrolaimoidea</taxon>
        <taxon>Panagrolaimidae</taxon>
        <taxon>Panagrolaimus</taxon>
    </lineage>
</organism>
<dbReference type="WBParaSite" id="ES5_v2.g16097.t1">
    <property type="protein sequence ID" value="ES5_v2.g16097.t1"/>
    <property type="gene ID" value="ES5_v2.g16097"/>
</dbReference>
<name>A0AC34FG64_9BILA</name>
<evidence type="ECO:0000313" key="2">
    <source>
        <dbReference type="WBParaSite" id="ES5_v2.g16097.t1"/>
    </source>
</evidence>